<gene>
    <name evidence="2" type="ORF">Q9L42_002965</name>
</gene>
<sequence>MNSEEFPLVTIVTPTYNQAEYLAETIESILAQTYPNIEYIVINDGSTDHTEEVLNLYRERVTCITQENMGQSATLNKGWTIAKGKFIGYLSSDDILYPDAISCLVDALKEADLKKLGVFYGSFNIITQSGRIVKKIEPEKYSKSRLQIDLICQPGLGAIFAKELFEKVGGWNEALHQVPDFEFWLRLSAVTTFYKVDCLVGGYRIHESSASFKVMDKIRAEEISNVIERFWLTDSKVYATKLDMMRSKSTSYLLVSKNQAQSKRFLLSLFFLLKSIKYDPLKLFKKETWRTLASGVLRRYKDYS</sequence>
<keyword evidence="3" id="KW-1185">Reference proteome</keyword>
<dbReference type="InterPro" id="IPR029044">
    <property type="entry name" value="Nucleotide-diphossugar_trans"/>
</dbReference>
<proteinExistence type="predicted"/>
<evidence type="ECO:0000259" key="1">
    <source>
        <dbReference type="Pfam" id="PF00535"/>
    </source>
</evidence>
<dbReference type="PANTHER" id="PTHR22916:SF65">
    <property type="entry name" value="SLR1065 PROTEIN"/>
    <property type="match status" value="1"/>
</dbReference>
<dbReference type="SUPFAM" id="SSF53448">
    <property type="entry name" value="Nucleotide-diphospho-sugar transferases"/>
    <property type="match status" value="1"/>
</dbReference>
<dbReference type="EMBL" id="CP157743">
    <property type="protein sequence ID" value="XBS21095.1"/>
    <property type="molecule type" value="Genomic_DNA"/>
</dbReference>
<dbReference type="EC" id="2.4.-.-" evidence="2"/>
<accession>A0AAU7NVW7</accession>
<dbReference type="InterPro" id="IPR001173">
    <property type="entry name" value="Glyco_trans_2-like"/>
</dbReference>
<reference evidence="2 3" key="1">
    <citation type="journal article" date="2024" name="Microbiology">
        <title>Methylomarinum rosea sp. nov., a novel halophilic methanotrophic bacterium from the hypersaline Lake Elton.</title>
        <authorList>
            <person name="Suleimanov R.Z."/>
            <person name="Oshkin I.Y."/>
            <person name="Danilova O.V."/>
            <person name="Suzina N.E."/>
            <person name="Dedysh S.N."/>
        </authorList>
    </citation>
    <scope>NUCLEOTIDE SEQUENCE [LARGE SCALE GENOMIC DNA]</scope>
    <source>
        <strain evidence="2 3">Ch1-1</strain>
    </source>
</reference>
<dbReference type="Gene3D" id="3.90.550.10">
    <property type="entry name" value="Spore Coat Polysaccharide Biosynthesis Protein SpsA, Chain A"/>
    <property type="match status" value="1"/>
</dbReference>
<dbReference type="GO" id="GO:0016758">
    <property type="term" value="F:hexosyltransferase activity"/>
    <property type="evidence" value="ECO:0007669"/>
    <property type="project" value="UniProtKB-ARBA"/>
</dbReference>
<dbReference type="AlphaFoldDB" id="A0AAU7NVW7"/>
<name>A0AAU7NVW7_9GAMM</name>
<dbReference type="Proteomes" id="UP001225378">
    <property type="component" value="Chromosome"/>
</dbReference>
<protein>
    <submittedName>
        <fullName evidence="2">Glycosyltransferase</fullName>
        <ecNumber evidence="2">2.4.-.-</ecNumber>
    </submittedName>
</protein>
<dbReference type="KEGG" id="mech:Q9L42_002965"/>
<keyword evidence="2" id="KW-0328">Glycosyltransferase</keyword>
<evidence type="ECO:0000313" key="3">
    <source>
        <dbReference type="Proteomes" id="UP001225378"/>
    </source>
</evidence>
<feature type="domain" description="Glycosyltransferase 2-like" evidence="1">
    <location>
        <begin position="10"/>
        <end position="168"/>
    </location>
</feature>
<dbReference type="RefSeq" id="WP_349431860.1">
    <property type="nucleotide sequence ID" value="NZ_CP157743.1"/>
</dbReference>
<evidence type="ECO:0000313" key="2">
    <source>
        <dbReference type="EMBL" id="XBS21095.1"/>
    </source>
</evidence>
<dbReference type="PANTHER" id="PTHR22916">
    <property type="entry name" value="GLYCOSYLTRANSFERASE"/>
    <property type="match status" value="1"/>
</dbReference>
<keyword evidence="2" id="KW-0808">Transferase</keyword>
<dbReference type="Pfam" id="PF00535">
    <property type="entry name" value="Glycos_transf_2"/>
    <property type="match status" value="1"/>
</dbReference>
<organism evidence="2 3">
    <name type="scientific">Methylomarinum roseum</name>
    <dbReference type="NCBI Taxonomy" id="3067653"/>
    <lineage>
        <taxon>Bacteria</taxon>
        <taxon>Pseudomonadati</taxon>
        <taxon>Pseudomonadota</taxon>
        <taxon>Gammaproteobacteria</taxon>
        <taxon>Methylococcales</taxon>
        <taxon>Methylococcaceae</taxon>
        <taxon>Methylomarinum</taxon>
    </lineage>
</organism>